<evidence type="ECO:0000256" key="2">
    <source>
        <dbReference type="ARBA" id="ARBA00022475"/>
    </source>
</evidence>
<keyword evidence="6" id="KW-0029">Amino-acid transport</keyword>
<accession>A0A7T4JW70</accession>
<dbReference type="GO" id="GO:0016887">
    <property type="term" value="F:ATP hydrolysis activity"/>
    <property type="evidence" value="ECO:0007669"/>
    <property type="project" value="InterPro"/>
</dbReference>
<evidence type="ECO:0000256" key="7">
    <source>
        <dbReference type="ARBA" id="ARBA00023136"/>
    </source>
</evidence>
<dbReference type="AlphaFoldDB" id="A0A7T4JW70"/>
<dbReference type="InterPro" id="IPR017871">
    <property type="entry name" value="ABC_transporter-like_CS"/>
</dbReference>
<proteinExistence type="predicted"/>
<keyword evidence="1" id="KW-0813">Transport</keyword>
<keyword evidence="7" id="KW-0472">Membrane</keyword>
<gene>
    <name evidence="9" type="ORF">I6I10_03335</name>
</gene>
<dbReference type="InterPro" id="IPR050086">
    <property type="entry name" value="MetN_ABC_transporter-like"/>
</dbReference>
<evidence type="ECO:0000313" key="9">
    <source>
        <dbReference type="EMBL" id="QQB47658.1"/>
    </source>
</evidence>
<evidence type="ECO:0000256" key="4">
    <source>
        <dbReference type="ARBA" id="ARBA00022840"/>
    </source>
</evidence>
<dbReference type="GO" id="GO:0005524">
    <property type="term" value="F:ATP binding"/>
    <property type="evidence" value="ECO:0007669"/>
    <property type="project" value="UniProtKB-KW"/>
</dbReference>
<dbReference type="Gene3D" id="3.40.50.300">
    <property type="entry name" value="P-loop containing nucleotide triphosphate hydrolases"/>
    <property type="match status" value="1"/>
</dbReference>
<sequence length="326" mass="34815">MRCGHALNRQGECSRTFGDVTALVGVSLTVPEGSIFGVVGTSGADKSTLLRTVNGLETPTGGTVTTLGVEPATLGAGELRGLRREVGMIFQQYNLLGSKTVAENVAMPLTLEGTRDARRVNDALELVGLGDKADAKPRELSGGQRQRVGIARALVTRPRILLCDEPTSALDPMTTGQILDLLTRINEKLGITILIITHQMNVIARIADEVAVLEHGHLIEHGPVEDVFSSPQQELTREFVATTVPRADADSDTERLIRVHHRDGAARSLFDKLAHLGVRASLLQANDLPLRSTTVGSMLIGLDNPGADQAIALISHTDGLSVEVIR</sequence>
<evidence type="ECO:0000256" key="6">
    <source>
        <dbReference type="ARBA" id="ARBA00022970"/>
    </source>
</evidence>
<dbReference type="Proteomes" id="UP000596145">
    <property type="component" value="Chromosome"/>
</dbReference>
<evidence type="ECO:0000259" key="8">
    <source>
        <dbReference type="PROSITE" id="PS50893"/>
    </source>
</evidence>
<feature type="domain" description="ABC transporter" evidence="8">
    <location>
        <begin position="8"/>
        <end position="240"/>
    </location>
</feature>
<dbReference type="GO" id="GO:0006865">
    <property type="term" value="P:amino acid transport"/>
    <property type="evidence" value="ECO:0007669"/>
    <property type="project" value="UniProtKB-KW"/>
</dbReference>
<protein>
    <submittedName>
        <fullName evidence="9">Methionine ABC transporter ATP-binding protein</fullName>
    </submittedName>
</protein>
<dbReference type="InterPro" id="IPR003439">
    <property type="entry name" value="ABC_transporter-like_ATP-bd"/>
</dbReference>
<dbReference type="SMART" id="SM00382">
    <property type="entry name" value="AAA"/>
    <property type="match status" value="1"/>
</dbReference>
<keyword evidence="3" id="KW-0547">Nucleotide-binding</keyword>
<keyword evidence="4 9" id="KW-0067">ATP-binding</keyword>
<organism evidence="9 10">
    <name type="scientific">Corynebacterium glucuronolyticum</name>
    <dbReference type="NCBI Taxonomy" id="39791"/>
    <lineage>
        <taxon>Bacteria</taxon>
        <taxon>Bacillati</taxon>
        <taxon>Actinomycetota</taxon>
        <taxon>Actinomycetes</taxon>
        <taxon>Mycobacteriales</taxon>
        <taxon>Corynebacteriaceae</taxon>
        <taxon>Corynebacterium</taxon>
    </lineage>
</organism>
<dbReference type="InterPro" id="IPR003593">
    <property type="entry name" value="AAA+_ATPase"/>
</dbReference>
<evidence type="ECO:0000256" key="5">
    <source>
        <dbReference type="ARBA" id="ARBA00022967"/>
    </source>
</evidence>
<evidence type="ECO:0000256" key="3">
    <source>
        <dbReference type="ARBA" id="ARBA00022741"/>
    </source>
</evidence>
<dbReference type="PANTHER" id="PTHR43166">
    <property type="entry name" value="AMINO ACID IMPORT ATP-BINDING PROTEIN"/>
    <property type="match status" value="1"/>
</dbReference>
<evidence type="ECO:0000313" key="10">
    <source>
        <dbReference type="Proteomes" id="UP000596145"/>
    </source>
</evidence>
<dbReference type="InterPro" id="IPR027417">
    <property type="entry name" value="P-loop_NTPase"/>
</dbReference>
<evidence type="ECO:0000256" key="1">
    <source>
        <dbReference type="ARBA" id="ARBA00022448"/>
    </source>
</evidence>
<name>A0A7T4JW70_9CORY</name>
<keyword evidence="5" id="KW-1278">Translocase</keyword>
<dbReference type="OrthoDB" id="4398079at2"/>
<dbReference type="SUPFAM" id="SSF52540">
    <property type="entry name" value="P-loop containing nucleoside triphosphate hydrolases"/>
    <property type="match status" value="1"/>
</dbReference>
<dbReference type="PROSITE" id="PS50893">
    <property type="entry name" value="ABC_TRANSPORTER_2"/>
    <property type="match status" value="1"/>
</dbReference>
<dbReference type="EMBL" id="CP066007">
    <property type="protein sequence ID" value="QQB47658.1"/>
    <property type="molecule type" value="Genomic_DNA"/>
</dbReference>
<keyword evidence="2" id="KW-1003">Cell membrane</keyword>
<dbReference type="PROSITE" id="PS00211">
    <property type="entry name" value="ABC_TRANSPORTER_1"/>
    <property type="match status" value="1"/>
</dbReference>
<reference evidence="9 10" key="1">
    <citation type="submission" date="2020-12" db="EMBL/GenBank/DDBJ databases">
        <title>FDA dAtabase for Regulatory Grade micrObial Sequences (FDA-ARGOS): Supporting development and validation of Infectious Disease Dx tests.</title>
        <authorList>
            <person name="Sproer C."/>
            <person name="Gronow S."/>
            <person name="Severitt S."/>
            <person name="Schroder I."/>
            <person name="Tallon L."/>
            <person name="Sadzewicz L."/>
            <person name="Zhao X."/>
            <person name="Boylan J."/>
            <person name="Ott S."/>
            <person name="Bowen H."/>
            <person name="Vavikolanu K."/>
            <person name="Mehta A."/>
            <person name="Aluvathingal J."/>
            <person name="Nadendla S."/>
            <person name="Lowell S."/>
            <person name="Myers T."/>
            <person name="Yan Y."/>
            <person name="Sichtig H."/>
        </authorList>
    </citation>
    <scope>NUCLEOTIDE SEQUENCE [LARGE SCALE GENOMIC DNA]</scope>
    <source>
        <strain evidence="9 10">FDAARGOS_1053</strain>
    </source>
</reference>
<dbReference type="PANTHER" id="PTHR43166:SF30">
    <property type="entry name" value="METHIONINE IMPORT ATP-BINDING PROTEIN METN"/>
    <property type="match status" value="1"/>
</dbReference>
<dbReference type="Pfam" id="PF00005">
    <property type="entry name" value="ABC_tran"/>
    <property type="match status" value="1"/>
</dbReference>